<dbReference type="EMBL" id="ATMH01007166">
    <property type="protein sequence ID" value="EPY24466.1"/>
    <property type="molecule type" value="Genomic_DNA"/>
</dbReference>
<reference evidence="4" key="2">
    <citation type="submission" date="2013-03" db="EMBL/GenBank/DDBJ databases">
        <authorList>
            <person name="Motta M.C.M."/>
            <person name="Martins A.C.A."/>
            <person name="Preta C.M.C.C."/>
            <person name="Silva R."/>
            <person name="de Souza S.S."/>
            <person name="Klein C.C."/>
            <person name="de Almeida L.G.P."/>
            <person name="Cunha O.L."/>
            <person name="Colabardini A.C."/>
            <person name="Lima B.A."/>
            <person name="Machado C.R."/>
            <person name="Soares C.M.A."/>
            <person name="de Menezes C.B.A."/>
            <person name="Bartolomeu D.C."/>
            <person name="Grisard E.C."/>
            <person name="Fantinatti-Garboggini F."/>
            <person name="Rodrigues-Luiz G.F."/>
            <person name="Wagner G."/>
            <person name="Goldman G.H."/>
            <person name="Fietto J.L.R."/>
            <person name="Ciapina L.P."/>
            <person name="Brocchi M."/>
            <person name="Elias M.C."/>
            <person name="Goldman M.H.S."/>
            <person name="Sagot M.-F."/>
            <person name="Pereira M."/>
            <person name="Stoco P.H."/>
            <person name="Teixeira S.M.R."/>
            <person name="de Mendonca-Neto R.P."/>
            <person name="Maciel T.E.F."/>
            <person name="Mendes T.A.O."/>
            <person name="Urmenyi T.P."/>
            <person name="Teixeira M.M.G."/>
            <person name="de Camargo E.F.P."/>
            <person name="de Sousa W."/>
            <person name="Schenkman S."/>
            <person name="de Vasconcelos A.T.R."/>
        </authorList>
    </citation>
    <scope>NUCLEOTIDE SEQUENCE</scope>
</reference>
<evidence type="ECO:0000256" key="1">
    <source>
        <dbReference type="ARBA" id="ARBA00022574"/>
    </source>
</evidence>
<reference evidence="4 5" key="1">
    <citation type="journal article" date="2013" name="PLoS ONE">
        <title>Predicting the Proteins of Angomonas deanei, Strigomonas culicis and Their Respective Endosymbionts Reveals New Aspects of the Trypanosomatidae Family.</title>
        <authorList>
            <person name="Motta M.C."/>
            <person name="Martins A.C."/>
            <person name="de Souza S.S."/>
            <person name="Catta-Preta C.M."/>
            <person name="Silva R."/>
            <person name="Klein C.C."/>
            <person name="de Almeida L.G."/>
            <person name="de Lima Cunha O."/>
            <person name="Ciapina L.P."/>
            <person name="Brocchi M."/>
            <person name="Colabardini A.C."/>
            <person name="de Araujo Lima B."/>
            <person name="Machado C.R."/>
            <person name="de Almeida Soares C.M."/>
            <person name="Probst C.M."/>
            <person name="de Menezes C.B."/>
            <person name="Thompson C.E."/>
            <person name="Bartholomeu D.C."/>
            <person name="Gradia D.F."/>
            <person name="Pavoni D.P."/>
            <person name="Grisard E.C."/>
            <person name="Fantinatti-Garboggini F."/>
            <person name="Marchini F.K."/>
            <person name="Rodrigues-Luiz G.F."/>
            <person name="Wagner G."/>
            <person name="Goldman G.H."/>
            <person name="Fietto J.L."/>
            <person name="Elias M.C."/>
            <person name="Goldman M.H."/>
            <person name="Sagot M.F."/>
            <person name="Pereira M."/>
            <person name="Stoco P.H."/>
            <person name="de Mendonca-Neto R.P."/>
            <person name="Teixeira S.M."/>
            <person name="Maciel T.E."/>
            <person name="de Oliveira Mendes T.A."/>
            <person name="Urmenyi T.P."/>
            <person name="de Souza W."/>
            <person name="Schenkman S."/>
            <person name="de Vasconcelos A.T."/>
        </authorList>
    </citation>
    <scope>NUCLEOTIDE SEQUENCE [LARGE SCALE GENOMIC DNA]</scope>
</reference>
<keyword evidence="5" id="KW-1185">Reference proteome</keyword>
<evidence type="ECO:0000256" key="2">
    <source>
        <dbReference type="ARBA" id="ARBA00022737"/>
    </source>
</evidence>
<protein>
    <submittedName>
        <fullName evidence="4">Prp8 binding protein</fullName>
    </submittedName>
</protein>
<sequence length="324" mass="34439">MALSLLPQPGAERTEAGVCSWDLQGHDAEILGVAARGRVFASCGTDGLMLLWRLKEDDIANVCKLSTRGPAVTDVAFLAPDTLASAQADCTVGLWDVEVGKRTQSLSRMKVVERCSWPVINTLCARDGLLFYGGDDGYLVRHGAREGGAGCDWVNLKVPITALTVLGDSLFVGDVCGAVHWYDIRNTMKKIASIQCASDVITGIAALSDDQIATYSMDDKVAVIDVQPFVLEGGERLLTAIDMRQGGERTSLKRCSALPRRDLVAFATADATVSCVKGSALYKGVTKTYTCSQVNGVSVNATAFVSDDYLVCGGDKVLSVVTIS</sequence>
<gene>
    <name evidence="4" type="ORF">STCU_06493</name>
    <name evidence="3" type="ORF">STCU_07166</name>
</gene>
<dbReference type="SMART" id="SM00320">
    <property type="entry name" value="WD40"/>
    <property type="match status" value="4"/>
</dbReference>
<dbReference type="Proteomes" id="UP000015354">
    <property type="component" value="Unassembled WGS sequence"/>
</dbReference>
<dbReference type="AlphaFoldDB" id="S9U4P1"/>
<dbReference type="InterPro" id="IPR052234">
    <property type="entry name" value="U5_snRNP_Component"/>
</dbReference>
<dbReference type="InterPro" id="IPR001680">
    <property type="entry name" value="WD40_rpt"/>
</dbReference>
<dbReference type="InterPro" id="IPR015943">
    <property type="entry name" value="WD40/YVTN_repeat-like_dom_sf"/>
</dbReference>
<dbReference type="SUPFAM" id="SSF50978">
    <property type="entry name" value="WD40 repeat-like"/>
    <property type="match status" value="1"/>
</dbReference>
<dbReference type="EMBL" id="ATMH01006493">
    <property type="protein sequence ID" value="EPY25752.1"/>
    <property type="molecule type" value="Genomic_DNA"/>
</dbReference>
<dbReference type="GO" id="GO:0003723">
    <property type="term" value="F:RNA binding"/>
    <property type="evidence" value="ECO:0007669"/>
    <property type="project" value="TreeGrafter"/>
</dbReference>
<dbReference type="InterPro" id="IPR036322">
    <property type="entry name" value="WD40_repeat_dom_sf"/>
</dbReference>
<dbReference type="PANTHER" id="PTHR44006">
    <property type="entry name" value="U5 SMALL NUCLEAR RIBONUCLEOPROTEIN 40 KDA PROTEIN"/>
    <property type="match status" value="1"/>
</dbReference>
<evidence type="ECO:0000313" key="4">
    <source>
        <dbReference type="EMBL" id="EPY25752.1"/>
    </source>
</evidence>
<proteinExistence type="predicted"/>
<dbReference type="PANTHER" id="PTHR44006:SF1">
    <property type="entry name" value="U5 SMALL NUCLEAR RIBONUCLEOPROTEIN 40 KDA PROTEIN"/>
    <property type="match status" value="1"/>
</dbReference>
<comment type="caution">
    <text evidence="4">The sequence shown here is derived from an EMBL/GenBank/DDBJ whole genome shotgun (WGS) entry which is preliminary data.</text>
</comment>
<organism evidence="4 5">
    <name type="scientific">Strigomonas culicis</name>
    <dbReference type="NCBI Taxonomy" id="28005"/>
    <lineage>
        <taxon>Eukaryota</taxon>
        <taxon>Discoba</taxon>
        <taxon>Euglenozoa</taxon>
        <taxon>Kinetoplastea</taxon>
        <taxon>Metakinetoplastina</taxon>
        <taxon>Trypanosomatida</taxon>
        <taxon>Trypanosomatidae</taxon>
        <taxon>Strigomonadinae</taxon>
        <taxon>Strigomonas</taxon>
    </lineage>
</organism>
<keyword evidence="1" id="KW-0853">WD repeat</keyword>
<dbReference type="Gene3D" id="2.130.10.10">
    <property type="entry name" value="YVTN repeat-like/Quinoprotein amine dehydrogenase"/>
    <property type="match status" value="2"/>
</dbReference>
<evidence type="ECO:0000313" key="3">
    <source>
        <dbReference type="EMBL" id="EPY24466.1"/>
    </source>
</evidence>
<evidence type="ECO:0000313" key="5">
    <source>
        <dbReference type="Proteomes" id="UP000015354"/>
    </source>
</evidence>
<dbReference type="OrthoDB" id="269529at2759"/>
<dbReference type="Pfam" id="PF00400">
    <property type="entry name" value="WD40"/>
    <property type="match status" value="1"/>
</dbReference>
<keyword evidence="2" id="KW-0677">Repeat</keyword>
<dbReference type="GO" id="GO:0071013">
    <property type="term" value="C:catalytic step 2 spliceosome"/>
    <property type="evidence" value="ECO:0007669"/>
    <property type="project" value="TreeGrafter"/>
</dbReference>
<accession>S9U4P1</accession>
<name>S9U4P1_9TRYP</name>